<dbReference type="Proteomes" id="UP001281410">
    <property type="component" value="Unassembled WGS sequence"/>
</dbReference>
<keyword evidence="2" id="KW-0413">Isomerase</keyword>
<dbReference type="Pfam" id="PF00160">
    <property type="entry name" value="Pro_isomerase"/>
    <property type="match status" value="1"/>
</dbReference>
<proteinExistence type="inferred from homology"/>
<evidence type="ECO:0000256" key="1">
    <source>
        <dbReference type="ARBA" id="ARBA00007365"/>
    </source>
</evidence>
<evidence type="ECO:0000256" key="2">
    <source>
        <dbReference type="RuleBase" id="RU363019"/>
    </source>
</evidence>
<dbReference type="PROSITE" id="PS50072">
    <property type="entry name" value="CSA_PPIASE_2"/>
    <property type="match status" value="1"/>
</dbReference>
<dbReference type="PRINTS" id="PR00153">
    <property type="entry name" value="CSAPPISMRASE"/>
</dbReference>
<dbReference type="SUPFAM" id="SSF50891">
    <property type="entry name" value="Cyclophilin-like"/>
    <property type="match status" value="1"/>
</dbReference>
<evidence type="ECO:0000259" key="3">
    <source>
        <dbReference type="PROSITE" id="PS50072"/>
    </source>
</evidence>
<accession>A0AAE0AXM5</accession>
<keyword evidence="2" id="KW-0697">Rotamase</keyword>
<dbReference type="Gene3D" id="2.40.100.10">
    <property type="entry name" value="Cyclophilin-like"/>
    <property type="match status" value="1"/>
</dbReference>
<dbReference type="GO" id="GO:0003755">
    <property type="term" value="F:peptidyl-prolyl cis-trans isomerase activity"/>
    <property type="evidence" value="ECO:0007669"/>
    <property type="project" value="UniProtKB-UniRule"/>
</dbReference>
<dbReference type="AlphaFoldDB" id="A0AAE0AXM5"/>
<dbReference type="EMBL" id="JANJYJ010000002">
    <property type="protein sequence ID" value="KAK3226166.1"/>
    <property type="molecule type" value="Genomic_DNA"/>
</dbReference>
<dbReference type="GO" id="GO:0006457">
    <property type="term" value="P:protein folding"/>
    <property type="evidence" value="ECO:0007669"/>
    <property type="project" value="TreeGrafter"/>
</dbReference>
<feature type="domain" description="PPIase cyclophilin-type" evidence="3">
    <location>
        <begin position="7"/>
        <end position="112"/>
    </location>
</feature>
<reference evidence="4" key="1">
    <citation type="journal article" date="2023" name="Plant J.">
        <title>Genome sequences and population genomics provide insights into the demographic history, inbreeding, and mutation load of two 'living fossil' tree species of Dipteronia.</title>
        <authorList>
            <person name="Feng Y."/>
            <person name="Comes H.P."/>
            <person name="Chen J."/>
            <person name="Zhu S."/>
            <person name="Lu R."/>
            <person name="Zhang X."/>
            <person name="Li P."/>
            <person name="Qiu J."/>
            <person name="Olsen K.M."/>
            <person name="Qiu Y."/>
        </authorList>
    </citation>
    <scope>NUCLEOTIDE SEQUENCE</scope>
    <source>
        <strain evidence="4">NBL</strain>
    </source>
</reference>
<comment type="caution">
    <text evidence="4">The sequence shown here is derived from an EMBL/GenBank/DDBJ whole genome shotgun (WGS) entry which is preliminary data.</text>
</comment>
<evidence type="ECO:0000313" key="5">
    <source>
        <dbReference type="Proteomes" id="UP001281410"/>
    </source>
</evidence>
<name>A0AAE0AXM5_9ROSI</name>
<dbReference type="GO" id="GO:0016018">
    <property type="term" value="F:cyclosporin A binding"/>
    <property type="evidence" value="ECO:0007669"/>
    <property type="project" value="TreeGrafter"/>
</dbReference>
<dbReference type="GO" id="GO:0005737">
    <property type="term" value="C:cytoplasm"/>
    <property type="evidence" value="ECO:0007669"/>
    <property type="project" value="TreeGrafter"/>
</dbReference>
<dbReference type="PANTHER" id="PTHR11071:SF561">
    <property type="entry name" value="PEPTIDYL-PROLYL CIS-TRANS ISOMERASE D-RELATED"/>
    <property type="match status" value="1"/>
</dbReference>
<gene>
    <name evidence="4" type="ORF">Dsin_006028</name>
</gene>
<keyword evidence="5" id="KW-1185">Reference proteome</keyword>
<comment type="function">
    <text evidence="2">PPIases accelerate the folding of proteins. It catalyzes the cis-trans isomerization of proline imidic peptide bonds in oligopeptides.</text>
</comment>
<sequence length="112" mass="12262">MMNPRVFFDLSIDSHPASRIVMELFAVSTPITAENFHVLCTREKGINTVGKPLYYKGSTFHRVIPGYMVHGGNITHGKGNGGESIYGPSFADENFVKKHIGLGILLVAKRGT</sequence>
<protein>
    <recommendedName>
        <fullName evidence="2">Peptidyl-prolyl cis-trans isomerase</fullName>
        <shortName evidence="2">PPIase</shortName>
        <ecNumber evidence="2">5.2.1.8</ecNumber>
    </recommendedName>
</protein>
<dbReference type="InterPro" id="IPR002130">
    <property type="entry name" value="Cyclophilin-type_PPIase_dom"/>
</dbReference>
<dbReference type="PANTHER" id="PTHR11071">
    <property type="entry name" value="PEPTIDYL-PROLYL CIS-TRANS ISOMERASE"/>
    <property type="match status" value="1"/>
</dbReference>
<comment type="similarity">
    <text evidence="1 2">Belongs to the cyclophilin-type PPIase family.</text>
</comment>
<dbReference type="InterPro" id="IPR029000">
    <property type="entry name" value="Cyclophilin-like_dom_sf"/>
</dbReference>
<comment type="catalytic activity">
    <reaction evidence="2">
        <text>[protein]-peptidylproline (omega=180) = [protein]-peptidylproline (omega=0)</text>
        <dbReference type="Rhea" id="RHEA:16237"/>
        <dbReference type="Rhea" id="RHEA-COMP:10747"/>
        <dbReference type="Rhea" id="RHEA-COMP:10748"/>
        <dbReference type="ChEBI" id="CHEBI:83833"/>
        <dbReference type="ChEBI" id="CHEBI:83834"/>
        <dbReference type="EC" id="5.2.1.8"/>
    </reaction>
</comment>
<dbReference type="EC" id="5.2.1.8" evidence="2"/>
<evidence type="ECO:0000313" key="4">
    <source>
        <dbReference type="EMBL" id="KAK3226166.1"/>
    </source>
</evidence>
<organism evidence="4 5">
    <name type="scientific">Dipteronia sinensis</name>
    <dbReference type="NCBI Taxonomy" id="43782"/>
    <lineage>
        <taxon>Eukaryota</taxon>
        <taxon>Viridiplantae</taxon>
        <taxon>Streptophyta</taxon>
        <taxon>Embryophyta</taxon>
        <taxon>Tracheophyta</taxon>
        <taxon>Spermatophyta</taxon>
        <taxon>Magnoliopsida</taxon>
        <taxon>eudicotyledons</taxon>
        <taxon>Gunneridae</taxon>
        <taxon>Pentapetalae</taxon>
        <taxon>rosids</taxon>
        <taxon>malvids</taxon>
        <taxon>Sapindales</taxon>
        <taxon>Sapindaceae</taxon>
        <taxon>Hippocastanoideae</taxon>
        <taxon>Acereae</taxon>
        <taxon>Dipteronia</taxon>
    </lineage>
</organism>